<evidence type="ECO:0000313" key="4">
    <source>
        <dbReference type="Proteomes" id="UP000604083"/>
    </source>
</evidence>
<dbReference type="InterPro" id="IPR014576">
    <property type="entry name" value="Pesterase_YhaO"/>
</dbReference>
<dbReference type="PIRSF" id="PIRSF033091">
    <property type="entry name" value="Pesterase_YhaO"/>
    <property type="match status" value="1"/>
</dbReference>
<keyword evidence="1" id="KW-0378">Hydrolase</keyword>
<evidence type="ECO:0000259" key="2">
    <source>
        <dbReference type="Pfam" id="PF00149"/>
    </source>
</evidence>
<dbReference type="SUPFAM" id="SSF56300">
    <property type="entry name" value="Metallo-dependent phosphatases"/>
    <property type="match status" value="1"/>
</dbReference>
<feature type="domain" description="Calcineurin-like phosphoesterase" evidence="2">
    <location>
        <begin position="3"/>
        <end position="197"/>
    </location>
</feature>
<dbReference type="CDD" id="cd00840">
    <property type="entry name" value="MPP_Mre11_N"/>
    <property type="match status" value="1"/>
</dbReference>
<name>A0A934RNF2_9BACT</name>
<dbReference type="InterPro" id="IPR029052">
    <property type="entry name" value="Metallo-depent_PP-like"/>
</dbReference>
<keyword evidence="4" id="KW-1185">Reference proteome</keyword>
<dbReference type="InterPro" id="IPR041796">
    <property type="entry name" value="Mre11_N"/>
</dbReference>
<keyword evidence="3" id="KW-0269">Exonuclease</keyword>
<dbReference type="InterPro" id="IPR050535">
    <property type="entry name" value="DNA_Repair-Maintenance_Comp"/>
</dbReference>
<dbReference type="GO" id="GO:0004527">
    <property type="term" value="F:exonuclease activity"/>
    <property type="evidence" value="ECO:0007669"/>
    <property type="project" value="UniProtKB-KW"/>
</dbReference>
<dbReference type="Proteomes" id="UP000604083">
    <property type="component" value="Unassembled WGS sequence"/>
</dbReference>
<dbReference type="RefSeq" id="WP_200390037.1">
    <property type="nucleotide sequence ID" value="NZ_JAENIO010000002.1"/>
</dbReference>
<dbReference type="PANTHER" id="PTHR30337">
    <property type="entry name" value="COMPONENT OF ATP-DEPENDENT DSDNA EXONUCLEASE"/>
    <property type="match status" value="1"/>
</dbReference>
<dbReference type="PANTHER" id="PTHR30337:SF7">
    <property type="entry name" value="PHOSPHOESTERASE"/>
    <property type="match status" value="1"/>
</dbReference>
<dbReference type="Gene3D" id="3.60.21.10">
    <property type="match status" value="1"/>
</dbReference>
<evidence type="ECO:0000313" key="3">
    <source>
        <dbReference type="EMBL" id="MBK1832601.1"/>
    </source>
</evidence>
<gene>
    <name evidence="3" type="ORF">JIN78_00895</name>
</gene>
<proteinExistence type="predicted"/>
<keyword evidence="3" id="KW-0540">Nuclease</keyword>
<dbReference type="AlphaFoldDB" id="A0A934RNF2"/>
<reference evidence="3" key="1">
    <citation type="submission" date="2021-01" db="EMBL/GenBank/DDBJ databases">
        <title>Modified the classification status of verrucomicrobia.</title>
        <authorList>
            <person name="Feng X."/>
        </authorList>
    </citation>
    <scope>NUCLEOTIDE SEQUENCE</scope>
    <source>
        <strain evidence="3">KCTC 12986</strain>
    </source>
</reference>
<evidence type="ECO:0000256" key="1">
    <source>
        <dbReference type="ARBA" id="ARBA00022801"/>
    </source>
</evidence>
<accession>A0A934RNF2</accession>
<protein>
    <submittedName>
        <fullName evidence="3">DNA repair exonuclease</fullName>
    </submittedName>
</protein>
<dbReference type="EMBL" id="JAENIO010000002">
    <property type="protein sequence ID" value="MBK1832601.1"/>
    <property type="molecule type" value="Genomic_DNA"/>
</dbReference>
<sequence length="416" mass="45997">MFTFLHAADLHLDSPLVGLSKHAEAPVDALKQATRDALKNLVDLALEQQVAFLLLAGDLYDGSWRDFSTGLFFIKEMRRLREADIPVYLISGNHDAESQLTSNLTLPENVHHFGSRKATSRPHPALPVSIHGQSFATPSVRENLAAAYPPPVDGHFNIGLLHTNLGDAEGHGNYAPSTLGQLVSHGYDYWALGHIHQRQIHHEHPHVVYPGNTQGRHIRETGAKGCYRVTVSDHLTVESCQFEPLDRVRWAELTIDCSPFHNEGDFLAALREEFQDSLTLHEDRLLCVRVTLTGPCALQEKWHADPGRLQAECLSLAEDISGESLWLEQVKLRTQSLLDPAQLAQQDDLTAMVLAALEDFQPGELPAAVLELKEKLPPAAREALAPQWQAEQSEAEEIRSEVAALVLQALATADSN</sequence>
<organism evidence="3 4">
    <name type="scientific">Roseibacillus ishigakijimensis</name>
    <dbReference type="NCBI Taxonomy" id="454146"/>
    <lineage>
        <taxon>Bacteria</taxon>
        <taxon>Pseudomonadati</taxon>
        <taxon>Verrucomicrobiota</taxon>
        <taxon>Verrucomicrobiia</taxon>
        <taxon>Verrucomicrobiales</taxon>
        <taxon>Verrucomicrobiaceae</taxon>
        <taxon>Roseibacillus</taxon>
    </lineage>
</organism>
<comment type="caution">
    <text evidence="3">The sequence shown here is derived from an EMBL/GenBank/DDBJ whole genome shotgun (WGS) entry which is preliminary data.</text>
</comment>
<dbReference type="Pfam" id="PF00149">
    <property type="entry name" value="Metallophos"/>
    <property type="match status" value="1"/>
</dbReference>
<dbReference type="InterPro" id="IPR004843">
    <property type="entry name" value="Calcineurin-like_PHP"/>
</dbReference>